<organism evidence="2 3">
    <name type="scientific">Myxococcus llanfairpwllgwyngyllgogerychwyrndrobwllllantysiliogogogochensis</name>
    <dbReference type="NCBI Taxonomy" id="2590453"/>
    <lineage>
        <taxon>Bacteria</taxon>
        <taxon>Pseudomonadati</taxon>
        <taxon>Myxococcota</taxon>
        <taxon>Myxococcia</taxon>
        <taxon>Myxococcales</taxon>
        <taxon>Cystobacterineae</taxon>
        <taxon>Myxococcaceae</taxon>
        <taxon>Myxococcus</taxon>
    </lineage>
</organism>
<feature type="transmembrane region" description="Helical" evidence="1">
    <location>
        <begin position="77"/>
        <end position="98"/>
    </location>
</feature>
<keyword evidence="1" id="KW-0812">Transmembrane</keyword>
<protein>
    <submittedName>
        <fullName evidence="2">Uncharacterized protein</fullName>
    </submittedName>
</protein>
<reference evidence="2 3" key="1">
    <citation type="submission" date="2019-06" db="EMBL/GenBank/DDBJ databases">
        <authorList>
            <person name="Livingstone P."/>
            <person name="Whitworth D."/>
        </authorList>
    </citation>
    <scope>NUCLEOTIDE SEQUENCE [LARGE SCALE GENOMIC DNA]</scope>
    <source>
        <strain evidence="2 3">AM401</strain>
    </source>
</reference>
<dbReference type="Proteomes" id="UP000315369">
    <property type="component" value="Unassembled WGS sequence"/>
</dbReference>
<accession>A0A540WTU3</accession>
<evidence type="ECO:0000313" key="2">
    <source>
        <dbReference type="EMBL" id="TQF11864.1"/>
    </source>
</evidence>
<proteinExistence type="predicted"/>
<name>A0A540WTU3_9BACT</name>
<gene>
    <name evidence="2" type="ORF">FJV41_31910</name>
</gene>
<feature type="transmembrane region" description="Helical" evidence="1">
    <location>
        <begin position="48"/>
        <end position="65"/>
    </location>
</feature>
<keyword evidence="3" id="KW-1185">Reference proteome</keyword>
<keyword evidence="1" id="KW-0472">Membrane</keyword>
<dbReference type="OrthoDB" id="5509611at2"/>
<keyword evidence="1" id="KW-1133">Transmembrane helix</keyword>
<dbReference type="AlphaFoldDB" id="A0A540WTU3"/>
<evidence type="ECO:0000313" key="3">
    <source>
        <dbReference type="Proteomes" id="UP000315369"/>
    </source>
</evidence>
<comment type="caution">
    <text evidence="2">The sequence shown here is derived from an EMBL/GenBank/DDBJ whole genome shotgun (WGS) entry which is preliminary data.</text>
</comment>
<dbReference type="RefSeq" id="WP_141646372.1">
    <property type="nucleotide sequence ID" value="NZ_VIFM01000166.1"/>
</dbReference>
<sequence>MAFDIDRFRVEKRYRNTAPVSELMEDLGFLARFDGEMAVLKRQWQRRAFIVGGVGVGLFFLSSLANNLLDSEQPAPSWLNGLVPGGIGLLVVAVALLVKASRFGRNDLEDRRYGLPTLLLRRLGRDIAPEEAVSLELDFQPIDHKAKWKRKGMAGTWKTNEFEDPWLSLQARLRDGTHLRLGMTEWLQKRSRTRRNARGKYKMKSKQKSGTYLQVQLRVKPERHPELTRLQGAAREAVKLPPTVALTKLQVSEDRLSLRARMDSDWEATETVSTQSRDATRACLMMLLSLYQVLNFSTSQRKHHPARASR</sequence>
<evidence type="ECO:0000256" key="1">
    <source>
        <dbReference type="SAM" id="Phobius"/>
    </source>
</evidence>
<dbReference type="EMBL" id="VIFM01000166">
    <property type="protein sequence ID" value="TQF11864.1"/>
    <property type="molecule type" value="Genomic_DNA"/>
</dbReference>